<dbReference type="PANTHER" id="PTHR45947">
    <property type="entry name" value="SULFOQUINOVOSYL TRANSFERASE SQD2"/>
    <property type="match status" value="1"/>
</dbReference>
<dbReference type="PANTHER" id="PTHR45947:SF3">
    <property type="entry name" value="SULFOQUINOVOSYL TRANSFERASE SQD2"/>
    <property type="match status" value="1"/>
</dbReference>
<dbReference type="InterPro" id="IPR001296">
    <property type="entry name" value="Glyco_trans_1"/>
</dbReference>
<name>A0A5P5X5V1_VIBPH</name>
<dbReference type="EMBL" id="MK473654">
    <property type="protein sequence ID" value="QFF90592.1"/>
    <property type="molecule type" value="Genomic_DNA"/>
</dbReference>
<sequence>MNLPRIIRVTHVNYYSGVGGAYKAMHRVHTFLKSKTTVESTVVTNENAEFGTNSVKWKLIKKFERVILRLNGFNRLRPFSYYYFHDRRALQCIDVTKIDVLHLHWVGNGMVPFEKLTFIDKPLFISLHDFFPITGGCHVLGDCDGYKGGCKSCPLLFKNSSLANRALAKKIACLENLNVTFICPSKWVSEVLRESYLYKVLTPKLVVIPNVLNDDYNKDRNILKSKSEKLKPVVCYGAVGASTDINKGFFRILPILEKLSEEFDFELIVFGDIGLSTLLNKTSIDFVNHGHVSEQELKKIYVNSNLTIVPSYQETFGQVALESIAMGTPVVCFKGTGLDDIVLDGVNGFICTDDEPDKTLTRIKYCLENEFSYESLSQSIEKFTSKNVGKNILKAYFD</sequence>
<evidence type="ECO:0000259" key="1">
    <source>
        <dbReference type="Pfam" id="PF00534"/>
    </source>
</evidence>
<gene>
    <name evidence="2" type="primary">rfaB</name>
</gene>
<dbReference type="GO" id="GO:0016757">
    <property type="term" value="F:glycosyltransferase activity"/>
    <property type="evidence" value="ECO:0007669"/>
    <property type="project" value="InterPro"/>
</dbReference>
<dbReference type="AlphaFoldDB" id="A0A5P5X5V1"/>
<feature type="domain" description="Glycosyl transferase family 1" evidence="1">
    <location>
        <begin position="246"/>
        <end position="380"/>
    </location>
</feature>
<keyword evidence="2" id="KW-0808">Transferase</keyword>
<organism evidence="2">
    <name type="scientific">Vibrio parahaemolyticus</name>
    <dbReference type="NCBI Taxonomy" id="670"/>
    <lineage>
        <taxon>Bacteria</taxon>
        <taxon>Pseudomonadati</taxon>
        <taxon>Pseudomonadota</taxon>
        <taxon>Gammaproteobacteria</taxon>
        <taxon>Vibrionales</taxon>
        <taxon>Vibrionaceae</taxon>
        <taxon>Vibrio</taxon>
    </lineage>
</organism>
<dbReference type="InterPro" id="IPR050194">
    <property type="entry name" value="Glycosyltransferase_grp1"/>
</dbReference>
<protein>
    <submittedName>
        <fullName evidence="2">Group 1 glycosyl transferase</fullName>
    </submittedName>
</protein>
<dbReference type="Pfam" id="PF00534">
    <property type="entry name" value="Glycos_transf_1"/>
    <property type="match status" value="1"/>
</dbReference>
<accession>A0A5P5X5V1</accession>
<evidence type="ECO:0000313" key="2">
    <source>
        <dbReference type="EMBL" id="QFF90592.1"/>
    </source>
</evidence>
<reference evidence="2" key="1">
    <citation type="journal article" date="2019" name="Int. J. Food Microbiol.">
        <title>Developing a novel molecular serotyping system based on capsular polysaccharide synthesis gene clusters of Vibrio parahaemolyticus.</title>
        <authorList>
            <person name="Pang Y."/>
            <person name="Guo X."/>
            <person name="Tian X."/>
            <person name="Liu F."/>
            <person name="Wang L."/>
            <person name="Wu J."/>
            <person name="Zhang S."/>
            <person name="Li S."/>
            <person name="Liu B."/>
        </authorList>
    </citation>
    <scope>NUCLEOTIDE SEQUENCE</scope>
    <source>
        <strain evidence="2">G2865</strain>
    </source>
</reference>
<proteinExistence type="predicted"/>
<dbReference type="Gene3D" id="3.40.50.2000">
    <property type="entry name" value="Glycogen Phosphorylase B"/>
    <property type="match status" value="2"/>
</dbReference>
<dbReference type="SUPFAM" id="SSF53756">
    <property type="entry name" value="UDP-Glycosyltransferase/glycogen phosphorylase"/>
    <property type="match status" value="1"/>
</dbReference>